<dbReference type="PANTHER" id="PTHR34300:SF1">
    <property type="entry name" value="QUEUOSINE PRECURSOR TRANSPORTER"/>
    <property type="match status" value="1"/>
</dbReference>
<proteinExistence type="inferred from homology"/>
<keyword evidence="3" id="KW-1185">Reference proteome</keyword>
<feature type="transmembrane region" description="Helical" evidence="1">
    <location>
        <begin position="28"/>
        <end position="46"/>
    </location>
</feature>
<dbReference type="Proteomes" id="UP000609531">
    <property type="component" value="Unassembled WGS sequence"/>
</dbReference>
<evidence type="ECO:0000313" key="2">
    <source>
        <dbReference type="EMBL" id="MBJ3778402.1"/>
    </source>
</evidence>
<dbReference type="PANTHER" id="PTHR34300">
    <property type="entry name" value="QUEUOSINE PRECURSOR TRANSPORTER-RELATED"/>
    <property type="match status" value="1"/>
</dbReference>
<gene>
    <name evidence="2" type="ORF">JCR33_22070</name>
</gene>
<keyword evidence="1" id="KW-0812">Transmembrane</keyword>
<protein>
    <recommendedName>
        <fullName evidence="1">Probable queuosine precursor transporter</fullName>
        <shortName evidence="1">Q precursor transporter</shortName>
    </recommendedName>
</protein>
<organism evidence="2 3">
    <name type="scientific">Acuticoccus mangrovi</name>
    <dbReference type="NCBI Taxonomy" id="2796142"/>
    <lineage>
        <taxon>Bacteria</taxon>
        <taxon>Pseudomonadati</taxon>
        <taxon>Pseudomonadota</taxon>
        <taxon>Alphaproteobacteria</taxon>
        <taxon>Hyphomicrobiales</taxon>
        <taxon>Amorphaceae</taxon>
        <taxon>Acuticoccus</taxon>
    </lineage>
</organism>
<comment type="subcellular location">
    <subcellularLocation>
        <location evidence="1">Cell inner membrane</location>
        <topology evidence="1">Multi-pass membrane protein</topology>
    </subcellularLocation>
</comment>
<accession>A0A934IUI1</accession>
<keyword evidence="1" id="KW-0813">Transport</keyword>
<comment type="function">
    <text evidence="1">Involved in the import of queuosine (Q) precursors, required for Q precursor salvage.</text>
</comment>
<feature type="transmembrane region" description="Helical" evidence="1">
    <location>
        <begin position="110"/>
        <end position="137"/>
    </location>
</feature>
<comment type="similarity">
    <text evidence="1">Belongs to the vitamin uptake transporter (VUT/ECF) (TC 2.A.88) family. Q precursor transporter subfamily.</text>
</comment>
<reference evidence="2" key="1">
    <citation type="submission" date="2020-12" db="EMBL/GenBank/DDBJ databases">
        <title>Bacterial taxonomy.</title>
        <authorList>
            <person name="Pan X."/>
        </authorList>
    </citation>
    <scope>NUCLEOTIDE SEQUENCE</scope>
    <source>
        <strain evidence="2">B2012</strain>
    </source>
</reference>
<dbReference type="GO" id="GO:0022857">
    <property type="term" value="F:transmembrane transporter activity"/>
    <property type="evidence" value="ECO:0007669"/>
    <property type="project" value="UniProtKB-UniRule"/>
</dbReference>
<evidence type="ECO:0000313" key="3">
    <source>
        <dbReference type="Proteomes" id="UP000609531"/>
    </source>
</evidence>
<keyword evidence="1" id="KW-1003">Cell membrane</keyword>
<comment type="caution">
    <text evidence="2">The sequence shown here is derived from an EMBL/GenBank/DDBJ whole genome shotgun (WGS) entry which is preliminary data.</text>
</comment>
<feature type="transmembrane region" description="Helical" evidence="1">
    <location>
        <begin position="58"/>
        <end position="74"/>
    </location>
</feature>
<dbReference type="GO" id="GO:0005886">
    <property type="term" value="C:plasma membrane"/>
    <property type="evidence" value="ECO:0007669"/>
    <property type="project" value="UniProtKB-SubCell"/>
</dbReference>
<keyword evidence="1" id="KW-0472">Membrane</keyword>
<evidence type="ECO:0000256" key="1">
    <source>
        <dbReference type="HAMAP-Rule" id="MF_02088"/>
    </source>
</evidence>
<keyword evidence="1" id="KW-0997">Cell inner membrane</keyword>
<dbReference type="EMBL" id="JAEKJA010000027">
    <property type="protein sequence ID" value="MBJ3778402.1"/>
    <property type="molecule type" value="Genomic_DNA"/>
</dbReference>
<dbReference type="AlphaFoldDB" id="A0A934IUI1"/>
<feature type="transmembrane region" description="Helical" evidence="1">
    <location>
        <begin position="159"/>
        <end position="178"/>
    </location>
</feature>
<name>A0A934IUI1_9HYPH</name>
<sequence>MAVVVVTSNILVQYPVEGQIGGLNLADILTWGAFTYPIAFLVTDVVNRTFGPELARKVALTGFVVAVIMSTVLASPRIAIASGTAFLASQLFDVAMFHRLRYGVWWRAPLASSVAASVLDTVLFFTIAFSAAIPFAVDGFAVDWAPIFGLTGLPEAPRWVSWAIADFSVKVLISAFALGPYRFITQPR</sequence>
<dbReference type="Pfam" id="PF02592">
    <property type="entry name" value="Vut_1"/>
    <property type="match status" value="2"/>
</dbReference>
<dbReference type="RefSeq" id="WP_198884386.1">
    <property type="nucleotide sequence ID" value="NZ_JAEKJA010000027.1"/>
</dbReference>
<keyword evidence="1" id="KW-1133">Transmembrane helix</keyword>
<dbReference type="HAMAP" id="MF_02088">
    <property type="entry name" value="Q_prec_transport"/>
    <property type="match status" value="1"/>
</dbReference>
<dbReference type="InterPro" id="IPR003744">
    <property type="entry name" value="YhhQ"/>
</dbReference>